<keyword evidence="2" id="KW-1185">Reference proteome</keyword>
<reference evidence="2" key="1">
    <citation type="submission" date="2017-01" db="EMBL/GenBank/DDBJ databases">
        <authorList>
            <person name="Varghese N."/>
            <person name="Submissions S."/>
        </authorList>
    </citation>
    <scope>NUCLEOTIDE SEQUENCE [LARGE SCALE GENOMIC DNA]</scope>
    <source>
        <strain evidence="2">type strain: HArc-</strain>
    </source>
</reference>
<name>A0A1N7GU23_9EURY</name>
<organism evidence="1 2">
    <name type="scientific">Natronorubrum thiooxidans</name>
    <dbReference type="NCBI Taxonomy" id="308853"/>
    <lineage>
        <taxon>Archaea</taxon>
        <taxon>Methanobacteriati</taxon>
        <taxon>Methanobacteriota</taxon>
        <taxon>Stenosarchaea group</taxon>
        <taxon>Halobacteria</taxon>
        <taxon>Halobacteriales</taxon>
        <taxon>Natrialbaceae</taxon>
        <taxon>Natronorubrum</taxon>
    </lineage>
</organism>
<dbReference type="STRING" id="308853.SAMN05421752_11566"/>
<sequence length="67" mass="7567">MRSACDIDLNKRYQSTTVLGIRFFVCNGCETVYADVERPPRCSNCDDDPIEEIGPETQAANYFTGRN</sequence>
<accession>A0A1N7GU23</accession>
<dbReference type="EMBL" id="FTNR01000015">
    <property type="protein sequence ID" value="SIS15948.1"/>
    <property type="molecule type" value="Genomic_DNA"/>
</dbReference>
<evidence type="ECO:0000313" key="2">
    <source>
        <dbReference type="Proteomes" id="UP000185936"/>
    </source>
</evidence>
<dbReference type="AlphaFoldDB" id="A0A1N7GU23"/>
<proteinExistence type="predicted"/>
<evidence type="ECO:0000313" key="1">
    <source>
        <dbReference type="EMBL" id="SIS15948.1"/>
    </source>
</evidence>
<gene>
    <name evidence="1" type="ORF">SAMN05421752_11566</name>
</gene>
<protein>
    <submittedName>
        <fullName evidence="1">Uncharacterized protein</fullName>
    </submittedName>
</protein>
<dbReference type="Proteomes" id="UP000185936">
    <property type="component" value="Unassembled WGS sequence"/>
</dbReference>